<dbReference type="InterPro" id="IPR049319">
    <property type="entry name" value="GBS104-like_Ig"/>
</dbReference>
<evidence type="ECO:0000256" key="5">
    <source>
        <dbReference type="ARBA" id="ARBA00022729"/>
    </source>
</evidence>
<evidence type="ECO:0000259" key="9">
    <source>
        <dbReference type="Pfam" id="PF17961"/>
    </source>
</evidence>
<feature type="domain" description="SpaA-like prealbumin fold" evidence="8">
    <location>
        <begin position="496"/>
        <end position="572"/>
    </location>
</feature>
<feature type="domain" description="SpaA-like prealbumin fold" evidence="8">
    <location>
        <begin position="943"/>
        <end position="1036"/>
    </location>
</feature>
<feature type="domain" description="SpaA-like prealbumin fold" evidence="8">
    <location>
        <begin position="1046"/>
        <end position="1154"/>
    </location>
</feature>
<comment type="subcellular location">
    <subcellularLocation>
        <location evidence="1">Secreted</location>
        <location evidence="1">Cell wall</location>
        <topology evidence="1">Peptidoglycan-anchor</topology>
    </subcellularLocation>
</comment>
<feature type="domain" description="SpaA-like prealbumin fold" evidence="8">
    <location>
        <begin position="398"/>
        <end position="464"/>
    </location>
</feature>
<evidence type="ECO:0000259" key="10">
    <source>
        <dbReference type="Pfam" id="PF21426"/>
    </source>
</evidence>
<name>A0A3L9DTL8_9STRE</name>
<dbReference type="AlphaFoldDB" id="A0A3L9DTL8"/>
<reference evidence="11 12" key="1">
    <citation type="submission" date="2018-10" db="EMBL/GenBank/DDBJ databases">
        <title>Streptococcus hillyeri sp. nov., isolated from equine tracheal sample.</title>
        <authorList>
            <person name="Macfadyen A.C."/>
            <person name="Waller A."/>
            <person name="Paterson G.K."/>
        </authorList>
    </citation>
    <scope>NUCLEOTIDE SEQUENCE [LARGE SCALE GENOMIC DNA]</scope>
    <source>
        <strain evidence="11 12">28462</strain>
    </source>
</reference>
<comment type="caution">
    <text evidence="11">The sequence shown here is derived from an EMBL/GenBank/DDBJ whole genome shotgun (WGS) entry which is preliminary data.</text>
</comment>
<keyword evidence="7" id="KW-0812">Transmembrane</keyword>
<evidence type="ECO:0000259" key="8">
    <source>
        <dbReference type="Pfam" id="PF17802"/>
    </source>
</evidence>
<dbReference type="EMBL" id="RCVM01000007">
    <property type="protein sequence ID" value="RLY03618.1"/>
    <property type="molecule type" value="Genomic_DNA"/>
</dbReference>
<evidence type="ECO:0000256" key="6">
    <source>
        <dbReference type="ARBA" id="ARBA00023088"/>
    </source>
</evidence>
<dbReference type="Pfam" id="PF17961">
    <property type="entry name" value="Big_8"/>
    <property type="match status" value="1"/>
</dbReference>
<gene>
    <name evidence="11" type="ORF">EAF07_04880</name>
</gene>
<dbReference type="OrthoDB" id="2194620at2"/>
<dbReference type="InterPro" id="IPR008966">
    <property type="entry name" value="Adhesion_dom_sf"/>
</dbReference>
<comment type="similarity">
    <text evidence="2">Belongs to the serine-aspartate repeat-containing protein (SDr) family.</text>
</comment>
<proteinExistence type="inferred from homology"/>
<evidence type="ECO:0000256" key="7">
    <source>
        <dbReference type="SAM" id="Phobius"/>
    </source>
</evidence>
<dbReference type="PANTHER" id="PTHR36108">
    <property type="entry name" value="COLOSSIN-B-RELATED"/>
    <property type="match status" value="1"/>
</dbReference>
<protein>
    <submittedName>
        <fullName evidence="11">Uncharacterized protein</fullName>
    </submittedName>
</protein>
<dbReference type="InterPro" id="IPR041033">
    <property type="entry name" value="SpaA_PFL_dom_1"/>
</dbReference>
<evidence type="ECO:0000256" key="4">
    <source>
        <dbReference type="ARBA" id="ARBA00022525"/>
    </source>
</evidence>
<dbReference type="Gene3D" id="2.60.40.10">
    <property type="entry name" value="Immunoglobulins"/>
    <property type="match status" value="5"/>
</dbReference>
<dbReference type="Pfam" id="PF21426">
    <property type="entry name" value="GBS104-like_Ig"/>
    <property type="match status" value="1"/>
</dbReference>
<feature type="transmembrane region" description="Helical" evidence="7">
    <location>
        <begin position="1197"/>
        <end position="1217"/>
    </location>
</feature>
<dbReference type="GO" id="GO:0007155">
    <property type="term" value="P:cell adhesion"/>
    <property type="evidence" value="ECO:0007669"/>
    <property type="project" value="InterPro"/>
</dbReference>
<keyword evidence="3" id="KW-0134">Cell wall</keyword>
<keyword evidence="7" id="KW-1133">Transmembrane helix</keyword>
<dbReference type="InterPro" id="IPR013783">
    <property type="entry name" value="Ig-like_fold"/>
</dbReference>
<feature type="domain" description="SDR-like Ig" evidence="9">
    <location>
        <begin position="625"/>
        <end position="719"/>
    </location>
</feature>
<keyword evidence="12" id="KW-1185">Reference proteome</keyword>
<keyword evidence="6" id="KW-0572">Peptidoglycan-anchor</keyword>
<evidence type="ECO:0000256" key="1">
    <source>
        <dbReference type="ARBA" id="ARBA00004168"/>
    </source>
</evidence>
<keyword evidence="5" id="KW-0732">Signal</keyword>
<dbReference type="Gene3D" id="2.60.40.1290">
    <property type="match status" value="1"/>
</dbReference>
<sequence>MEHVLQETYMRKLRKIFHKAVACLCCLSQLTVFSTTLTSAEVSPANPSTGKIVVRETSDSGTILQEAIFTLTNQKDGAIVSQKTDSQTGDITFTDLVPGTYILTETQSPVGYHPSKKQWLVNVKENGETIVSGDGVTEREEVLSPNYPQEGVYEDDKTKYNFIPVDGSQIGEQHKAWNPEPSERIIDEGTLSKKIYKVNDLEENSYGIELTVSGETTESEKTTIEEGVITDPIGEMIELQLGKDGLFDSTDYTLKGSDGSYLENGQAIGGPQKDGGVLKQAQVSYDDETKTLRVTGLTLGTDEQITLTYNIHLNPQFTSHTLYSTNGRTTLHPKGVESEIVRDFPIPQICDFSIYKNLNIREYPEITVPKERKLGKIEFRKYAFDTSVNDQGQLLENNKKLYLEGGQFELWKLNPITGHYEKDNNHKIEISAAKTGKFVFDKISPGQYRVKEIVSPPGYKDTHGAFVAEFTYTEAAEFENVTPTTKEIKNVIGGDGKVELTKMSRENGVEDILPGATFVIKDSKGNILDTQKSDNTGRLTFSELPYGIYYIEETKAPSGYERDKEPLRIYVGPDFDVPKNAVGKDVGDKVHATSGSIKSYDFNNDELIHKEVIPGQAGYLRINSEFTFDVTAINKEIKPGDYFKVKLSENLSIGGLTPDEQVVDLDIVSSAGVVAKGKYDKTTHTLTYTFTNYVENYILSKAGTSLTAYIDKKVVTDNRKVLISRSVLKKGVEKDTVSATFSVVYKGYARIKAKNYNQHSIGYHQTMLPSMGSLVTKVDEEKNKYTAYVYYNVNGDSIAYPRLNLIDTGDTINPITETTRVRIYRVNAGAMKPSFGYYEDADGNPLTGPNGRMIGEKVYDGFPKERQILLETSRYLYRHAYIVKVDGDFSDNPGNIKIEAYGDGLSYNGYRYSNRVNAYVVLNSNSSEAEGEVGLKIINKPNQITFTKTGLDDKPLPGAKFELRKKNENGHFDKVEGSERTSAGADGTFNYSKLAYGEYEVWETAVSNPNYILPNKAVATFKVNAEGRIIDVTPEDNVIRNSVSSKLKIIKQDADDTKVKLKEAVFELYKLGVTGEEKSLSKEEFEKLSADEQKGYIYSIQKGGITTTKWTTNNNGEVVIEGLVDGVYVLKEAKAPKGYGIRKETMGPIIIENGKVRDSPENESNDIFKIKYNESDSAKNTMTVHNRKLSYPSTGGLGISVFMMIGGFLMFGSVFWYRKRYL</sequence>
<organism evidence="11 12">
    <name type="scientific">Streptococcus hillyeri</name>
    <dbReference type="NCBI Taxonomy" id="2282420"/>
    <lineage>
        <taxon>Bacteria</taxon>
        <taxon>Bacillati</taxon>
        <taxon>Bacillota</taxon>
        <taxon>Bacilli</taxon>
        <taxon>Lactobacillales</taxon>
        <taxon>Streptococcaceae</taxon>
        <taxon>Streptococcus</taxon>
    </lineage>
</organism>
<dbReference type="Proteomes" id="UP000279194">
    <property type="component" value="Unassembled WGS sequence"/>
</dbReference>
<evidence type="ECO:0000313" key="11">
    <source>
        <dbReference type="EMBL" id="RLY03618.1"/>
    </source>
</evidence>
<feature type="domain" description="SpaA-like prealbumin fold" evidence="8">
    <location>
        <begin position="54"/>
        <end position="130"/>
    </location>
</feature>
<evidence type="ECO:0000313" key="12">
    <source>
        <dbReference type="Proteomes" id="UP000279194"/>
    </source>
</evidence>
<dbReference type="SUPFAM" id="SSF49401">
    <property type="entry name" value="Bacterial adhesins"/>
    <property type="match status" value="2"/>
</dbReference>
<dbReference type="Gene3D" id="2.60.40.2110">
    <property type="match status" value="1"/>
</dbReference>
<dbReference type="Pfam" id="PF17802">
    <property type="entry name" value="SpaA"/>
    <property type="match status" value="5"/>
</dbReference>
<dbReference type="Gene3D" id="2.60.40.1280">
    <property type="match status" value="1"/>
</dbReference>
<dbReference type="SUPFAM" id="SSF49478">
    <property type="entry name" value="Cna protein B-type domain"/>
    <property type="match status" value="2"/>
</dbReference>
<keyword evidence="7" id="KW-0472">Membrane</keyword>
<accession>A0A3L9DTL8</accession>
<evidence type="ECO:0000256" key="2">
    <source>
        <dbReference type="ARBA" id="ARBA00007257"/>
    </source>
</evidence>
<evidence type="ECO:0000256" key="3">
    <source>
        <dbReference type="ARBA" id="ARBA00022512"/>
    </source>
</evidence>
<dbReference type="InterPro" id="IPR041171">
    <property type="entry name" value="SDR_Ig"/>
</dbReference>
<keyword evidence="4" id="KW-0964">Secreted</keyword>
<feature type="domain" description="Tip pilin GBS104-like Ig-like" evidence="10">
    <location>
        <begin position="223"/>
        <end position="349"/>
    </location>
</feature>
<dbReference type="PANTHER" id="PTHR36108:SF13">
    <property type="entry name" value="COLOSSIN-B-RELATED"/>
    <property type="match status" value="1"/>
</dbReference>
<dbReference type="InterPro" id="IPR011252">
    <property type="entry name" value="Fibrogen-bd_dom1"/>
</dbReference>